<name>A0ABN9RDY4_9DINO</name>
<evidence type="ECO:0000313" key="3">
    <source>
        <dbReference type="EMBL" id="CAK0814733.1"/>
    </source>
</evidence>
<feature type="domain" description="EF-hand" evidence="2">
    <location>
        <begin position="132"/>
        <end position="167"/>
    </location>
</feature>
<protein>
    <recommendedName>
        <fullName evidence="2">EF-hand domain-containing protein</fullName>
    </recommendedName>
</protein>
<gene>
    <name evidence="3" type="ORF">PCOR1329_LOCUS18251</name>
</gene>
<dbReference type="PROSITE" id="PS00018">
    <property type="entry name" value="EF_HAND_1"/>
    <property type="match status" value="1"/>
</dbReference>
<dbReference type="SUPFAM" id="SSF47473">
    <property type="entry name" value="EF-hand"/>
    <property type="match status" value="1"/>
</dbReference>
<dbReference type="InterPro" id="IPR011992">
    <property type="entry name" value="EF-hand-dom_pair"/>
</dbReference>
<reference evidence="3" key="1">
    <citation type="submission" date="2023-10" db="EMBL/GenBank/DDBJ databases">
        <authorList>
            <person name="Chen Y."/>
            <person name="Shah S."/>
            <person name="Dougan E. K."/>
            <person name="Thang M."/>
            <person name="Chan C."/>
        </authorList>
    </citation>
    <scope>NUCLEOTIDE SEQUENCE [LARGE SCALE GENOMIC DNA]</scope>
</reference>
<dbReference type="Proteomes" id="UP001189429">
    <property type="component" value="Unassembled WGS sequence"/>
</dbReference>
<dbReference type="EMBL" id="CAUYUJ010005725">
    <property type="protein sequence ID" value="CAK0814733.1"/>
    <property type="molecule type" value="Genomic_DNA"/>
</dbReference>
<dbReference type="Pfam" id="PF13499">
    <property type="entry name" value="EF-hand_7"/>
    <property type="match status" value="1"/>
</dbReference>
<dbReference type="PROSITE" id="PS50222">
    <property type="entry name" value="EF_HAND_2"/>
    <property type="match status" value="2"/>
</dbReference>
<dbReference type="InterPro" id="IPR018247">
    <property type="entry name" value="EF_Hand_1_Ca_BS"/>
</dbReference>
<accession>A0ABN9RDY4</accession>
<keyword evidence="1" id="KW-0106">Calcium</keyword>
<sequence length="230" mass="25003">MAIYAGSGAAALPLSRAEQLLQGLVDAPAARGRRAQVPVARFLALLAGGSAPAAAARPASSAAAAAAGPTLGGPDLDRPEWRAASHKERERALQKRSGPADRLRRMVLAQRADSLGEEEQRLLLQLRETLFERRSNMARMFRSVDLNNDGAVTLEEFLHALEGSGVATGHELDRAHNFVTEEEAARMMAFFDRDGQGLLRYNEFIRLLQGNLERPPPGGWRPSRQAFAET</sequence>
<dbReference type="Gene3D" id="1.10.238.10">
    <property type="entry name" value="EF-hand"/>
    <property type="match status" value="1"/>
</dbReference>
<evidence type="ECO:0000256" key="1">
    <source>
        <dbReference type="ARBA" id="ARBA00022837"/>
    </source>
</evidence>
<evidence type="ECO:0000259" key="2">
    <source>
        <dbReference type="PROSITE" id="PS50222"/>
    </source>
</evidence>
<proteinExistence type="predicted"/>
<keyword evidence="4" id="KW-1185">Reference proteome</keyword>
<dbReference type="InterPro" id="IPR002048">
    <property type="entry name" value="EF_hand_dom"/>
</dbReference>
<feature type="domain" description="EF-hand" evidence="2">
    <location>
        <begin position="179"/>
        <end position="214"/>
    </location>
</feature>
<dbReference type="SMART" id="SM00054">
    <property type="entry name" value="EFh"/>
    <property type="match status" value="2"/>
</dbReference>
<dbReference type="CDD" id="cd00051">
    <property type="entry name" value="EFh"/>
    <property type="match status" value="1"/>
</dbReference>
<evidence type="ECO:0000313" key="4">
    <source>
        <dbReference type="Proteomes" id="UP001189429"/>
    </source>
</evidence>
<comment type="caution">
    <text evidence="3">The sequence shown here is derived from an EMBL/GenBank/DDBJ whole genome shotgun (WGS) entry which is preliminary data.</text>
</comment>
<organism evidence="3 4">
    <name type="scientific">Prorocentrum cordatum</name>
    <dbReference type="NCBI Taxonomy" id="2364126"/>
    <lineage>
        <taxon>Eukaryota</taxon>
        <taxon>Sar</taxon>
        <taxon>Alveolata</taxon>
        <taxon>Dinophyceae</taxon>
        <taxon>Prorocentrales</taxon>
        <taxon>Prorocentraceae</taxon>
        <taxon>Prorocentrum</taxon>
    </lineage>
</organism>